<sequence length="400" mass="43901">MSSATIPADLLEGEQLETFHGAPCLYKFCPATSSNPLIVLIPGGAHNARIFYGGHDTHDPDEFLAARLNKLGHGVLGISYPLESQPEIMSANAPHFRISDWGQQAAEVTGHVIDQNKLSRDVVLVAWSMGGRILVPYCKAAKTLGLNVKSFVSLCATPGLPGIRPPSPGIVSTKAGYASLMSIFNMFLKQIHEQAKSNKEKPVFSDDSYRSCYFGHTPVSLLGSGLRFDHDDVFIVDKYLSDEDAAAHEFLHLPWISSLTPTSPLDARHALTDKSTWNFMLTQRLCALYERSPANCSARRSGWQVLMQLSELAQNSLSAAIEGNHFFFLGRRGADITAQAIIEQIRIADSLSVRLNGLVGEATYGHSQLKTGHPVRSAIHKQLNGRLVLRWVTTWESLLL</sequence>
<comment type="caution">
    <text evidence="2">The sequence shown here is derived from an EMBL/GenBank/DDBJ whole genome shotgun (WGS) entry which is preliminary data.</text>
</comment>
<feature type="domain" description="AB hydrolase-1" evidence="1">
    <location>
        <begin position="38"/>
        <end position="176"/>
    </location>
</feature>
<dbReference type="SUPFAM" id="SSF53474">
    <property type="entry name" value="alpha/beta-Hydrolases"/>
    <property type="match status" value="1"/>
</dbReference>
<dbReference type="EMBL" id="JAHFXF010001695">
    <property type="protein sequence ID" value="KAG9664422.1"/>
    <property type="molecule type" value="Genomic_DNA"/>
</dbReference>
<dbReference type="Proteomes" id="UP000779574">
    <property type="component" value="Unassembled WGS sequence"/>
</dbReference>
<organism evidence="2 3">
    <name type="scientific">Aureobasidium melanogenum</name>
    <name type="common">Aureobasidium pullulans var. melanogenum</name>
    <dbReference type="NCBI Taxonomy" id="46634"/>
    <lineage>
        <taxon>Eukaryota</taxon>
        <taxon>Fungi</taxon>
        <taxon>Dikarya</taxon>
        <taxon>Ascomycota</taxon>
        <taxon>Pezizomycotina</taxon>
        <taxon>Dothideomycetes</taxon>
        <taxon>Dothideomycetidae</taxon>
        <taxon>Dothideales</taxon>
        <taxon>Saccotheciaceae</taxon>
        <taxon>Aureobasidium</taxon>
    </lineage>
</organism>
<dbReference type="InterPro" id="IPR000073">
    <property type="entry name" value="AB_hydrolase_1"/>
</dbReference>
<dbReference type="Pfam" id="PF12697">
    <property type="entry name" value="Abhydrolase_6"/>
    <property type="match status" value="1"/>
</dbReference>
<accession>A0A9P8IYJ0</accession>
<evidence type="ECO:0000313" key="2">
    <source>
        <dbReference type="EMBL" id="KAG9664422.1"/>
    </source>
</evidence>
<name>A0A9P8IYJ0_AURME</name>
<protein>
    <recommendedName>
        <fullName evidence="1">AB hydrolase-1 domain-containing protein</fullName>
    </recommendedName>
</protein>
<reference evidence="2" key="2">
    <citation type="submission" date="2021-08" db="EMBL/GenBank/DDBJ databases">
        <authorList>
            <person name="Gostincar C."/>
            <person name="Sun X."/>
            <person name="Song Z."/>
            <person name="Gunde-Cimerman N."/>
        </authorList>
    </citation>
    <scope>NUCLEOTIDE SEQUENCE</scope>
    <source>
        <strain evidence="2">EXF-9911</strain>
    </source>
</reference>
<dbReference type="Gene3D" id="3.40.50.1820">
    <property type="entry name" value="alpha/beta hydrolase"/>
    <property type="match status" value="1"/>
</dbReference>
<feature type="non-terminal residue" evidence="2">
    <location>
        <position position="1"/>
    </location>
</feature>
<dbReference type="InterPro" id="IPR029058">
    <property type="entry name" value="AB_hydrolase_fold"/>
</dbReference>
<dbReference type="OrthoDB" id="2891848at2759"/>
<reference evidence="2" key="1">
    <citation type="journal article" date="2021" name="J Fungi (Basel)">
        <title>Virulence traits and population genomics of the black yeast Aureobasidium melanogenum.</title>
        <authorList>
            <person name="Cernosa A."/>
            <person name="Sun X."/>
            <person name="Gostincar C."/>
            <person name="Fang C."/>
            <person name="Gunde-Cimerman N."/>
            <person name="Song Z."/>
        </authorList>
    </citation>
    <scope>NUCLEOTIDE SEQUENCE</scope>
    <source>
        <strain evidence="2">EXF-9911</strain>
    </source>
</reference>
<gene>
    <name evidence="2" type="ORF">KCU76_g18676</name>
</gene>
<dbReference type="AlphaFoldDB" id="A0A9P8IYJ0"/>
<evidence type="ECO:0000259" key="1">
    <source>
        <dbReference type="Pfam" id="PF12697"/>
    </source>
</evidence>
<evidence type="ECO:0000313" key="3">
    <source>
        <dbReference type="Proteomes" id="UP000779574"/>
    </source>
</evidence>
<proteinExistence type="predicted"/>